<evidence type="ECO:0000313" key="3">
    <source>
        <dbReference type="EMBL" id="SNB66534.1"/>
    </source>
</evidence>
<protein>
    <submittedName>
        <fullName evidence="3">Uncharacterized protein</fullName>
    </submittedName>
</protein>
<feature type="transmembrane region" description="Helical" evidence="1">
    <location>
        <begin position="33"/>
        <end position="53"/>
    </location>
</feature>
<keyword evidence="1" id="KW-1133">Transmembrane helix</keyword>
<accession>A0A212R3C5</accession>
<feature type="chain" id="PRO_5012623234" evidence="2">
    <location>
        <begin position="29"/>
        <end position="92"/>
    </location>
</feature>
<dbReference type="AlphaFoldDB" id="A0A212R3C5"/>
<keyword evidence="1" id="KW-0472">Membrane</keyword>
<dbReference type="Proteomes" id="UP000198418">
    <property type="component" value="Unassembled WGS sequence"/>
</dbReference>
<evidence type="ECO:0000256" key="1">
    <source>
        <dbReference type="SAM" id="Phobius"/>
    </source>
</evidence>
<dbReference type="EMBL" id="FYDG01000002">
    <property type="protein sequence ID" value="SNB66534.1"/>
    <property type="molecule type" value="Genomic_DNA"/>
</dbReference>
<sequence length="92" mass="9351">MSVSIKKAALAGLTAVTLAASLCAPASAHDGAAVGAGIAAGILGGAMLGAAAANADRGPVYYDDGPTCWMERRPIYDEDGEFVGRRRVRVCR</sequence>
<keyword evidence="2" id="KW-0732">Signal</keyword>
<proteinExistence type="predicted"/>
<evidence type="ECO:0000313" key="4">
    <source>
        <dbReference type="Proteomes" id="UP000198418"/>
    </source>
</evidence>
<reference evidence="4" key="1">
    <citation type="submission" date="2017-06" db="EMBL/GenBank/DDBJ databases">
        <authorList>
            <person name="Varghese N."/>
            <person name="Submissions S."/>
        </authorList>
    </citation>
    <scope>NUCLEOTIDE SEQUENCE [LARGE SCALE GENOMIC DNA]</scope>
    <source>
        <strain evidence="4">DSM 137</strain>
    </source>
</reference>
<gene>
    <name evidence="3" type="ORF">SAMN06265338_102470</name>
</gene>
<organism evidence="3 4">
    <name type="scientific">Rhodoblastus acidophilus</name>
    <name type="common">Rhodopseudomonas acidophila</name>
    <dbReference type="NCBI Taxonomy" id="1074"/>
    <lineage>
        <taxon>Bacteria</taxon>
        <taxon>Pseudomonadati</taxon>
        <taxon>Pseudomonadota</taxon>
        <taxon>Alphaproteobacteria</taxon>
        <taxon>Hyphomicrobiales</taxon>
        <taxon>Rhodoblastaceae</taxon>
        <taxon>Rhodoblastus</taxon>
    </lineage>
</organism>
<evidence type="ECO:0000256" key="2">
    <source>
        <dbReference type="SAM" id="SignalP"/>
    </source>
</evidence>
<dbReference type="RefSeq" id="WP_244593067.1">
    <property type="nucleotide sequence ID" value="NZ_FYDG01000002.1"/>
</dbReference>
<name>A0A212R3C5_RHOAC</name>
<keyword evidence="4" id="KW-1185">Reference proteome</keyword>
<keyword evidence="1" id="KW-0812">Transmembrane</keyword>
<feature type="signal peptide" evidence="2">
    <location>
        <begin position="1"/>
        <end position="28"/>
    </location>
</feature>